<dbReference type="PATRIC" id="fig|911238.3.peg.1207"/>
<evidence type="ECO:0000256" key="9">
    <source>
        <dbReference type="ARBA" id="ARBA00038120"/>
    </source>
</evidence>
<accession>G5JIW3</accession>
<dbReference type="EMBL" id="AEUN01000417">
    <property type="protein sequence ID" value="EHJ07874.1"/>
    <property type="molecule type" value="Genomic_DNA"/>
</dbReference>
<keyword evidence="4 13" id="KW-0808">Transferase</keyword>
<evidence type="ECO:0000256" key="6">
    <source>
        <dbReference type="ARBA" id="ARBA00023136"/>
    </source>
</evidence>
<reference evidence="13 14" key="1">
    <citation type="journal article" date="2012" name="BMC Genomics">
        <title>Comparative genomic analysis of the genus Staphylococcus including Staphylococcus aureus and its newly described sister species Staphylococcus simiae.</title>
        <authorList>
            <person name="Suzuki H."/>
            <person name="Lefebure T."/>
            <person name="Pavinski Bitar P."/>
            <person name="Stanhope M.J."/>
        </authorList>
    </citation>
    <scope>NUCLEOTIDE SEQUENCE [LARGE SCALE GENOMIC DNA]</scope>
    <source>
        <strain evidence="13 14">CCM 7213</strain>
    </source>
</reference>
<keyword evidence="3" id="KW-0328">Glycosyltransferase</keyword>
<dbReference type="Pfam" id="PF00535">
    <property type="entry name" value="Glycos_transf_2"/>
    <property type="match status" value="1"/>
</dbReference>
<dbReference type="PANTHER" id="PTHR43646:SF2">
    <property type="entry name" value="GLYCOSYLTRANSFERASE 2-LIKE DOMAIN-CONTAINING PROTEIN"/>
    <property type="match status" value="1"/>
</dbReference>
<evidence type="ECO:0000256" key="8">
    <source>
        <dbReference type="ARBA" id="ARBA00037904"/>
    </source>
</evidence>
<keyword evidence="2" id="KW-1003">Cell membrane</keyword>
<evidence type="ECO:0000256" key="7">
    <source>
        <dbReference type="ARBA" id="ARBA00037281"/>
    </source>
</evidence>
<keyword evidence="14" id="KW-1185">Reference proteome</keyword>
<comment type="function">
    <text evidence="7">Catalyzes the glycosylation of 4,4'-diaponeurosporenoate, i.e. the esterification of glucose at the C1'' position with the carboxyl group of 4,4'-diaponeurosporenic acid, to form glycosyl-4,4'-diaponeurosporenoate. This is a step in the biosynthesis of staphyloxanthin, an orange pigment present in most staphylococci strains.</text>
</comment>
<keyword evidence="11" id="KW-1133">Transmembrane helix</keyword>
<evidence type="ECO:0000256" key="4">
    <source>
        <dbReference type="ARBA" id="ARBA00022679"/>
    </source>
</evidence>
<comment type="pathway">
    <text evidence="8">Carotenoid biosynthesis; staphyloxanthin biosynthesis; staphyloxanthin from farnesyl diphosphate: step 4/5.</text>
</comment>
<comment type="caution">
    <text evidence="13">The sequence shown here is derived from an EMBL/GenBank/DDBJ whole genome shotgun (WGS) entry which is preliminary data.</text>
</comment>
<feature type="domain" description="Glycosyltransferase 2-like" evidence="12">
    <location>
        <begin position="42"/>
        <end position="169"/>
    </location>
</feature>
<dbReference type="GO" id="GO:0005886">
    <property type="term" value="C:plasma membrane"/>
    <property type="evidence" value="ECO:0007669"/>
    <property type="project" value="UniProtKB-SubCell"/>
</dbReference>
<proteinExistence type="inferred from homology"/>
<organism evidence="13 14">
    <name type="scientific">Staphylococcus simiae CCM 7213 = CCUG 51256</name>
    <dbReference type="NCBI Taxonomy" id="911238"/>
    <lineage>
        <taxon>Bacteria</taxon>
        <taxon>Bacillati</taxon>
        <taxon>Bacillota</taxon>
        <taxon>Bacilli</taxon>
        <taxon>Bacillales</taxon>
        <taxon>Staphylococcaceae</taxon>
        <taxon>Staphylococcus</taxon>
    </lineage>
</organism>
<dbReference type="PROSITE" id="PS51257">
    <property type="entry name" value="PROKAR_LIPOPROTEIN"/>
    <property type="match status" value="1"/>
</dbReference>
<evidence type="ECO:0000259" key="12">
    <source>
        <dbReference type="Pfam" id="PF00535"/>
    </source>
</evidence>
<dbReference type="AlphaFoldDB" id="G5JIW3"/>
<dbReference type="OrthoDB" id="9806525at2"/>
<dbReference type="GO" id="GO:0016757">
    <property type="term" value="F:glycosyltransferase activity"/>
    <property type="evidence" value="ECO:0007669"/>
    <property type="project" value="UniProtKB-KW"/>
</dbReference>
<comment type="subcellular location">
    <subcellularLocation>
        <location evidence="1">Cell membrane</location>
    </subcellularLocation>
</comment>
<evidence type="ECO:0000313" key="14">
    <source>
        <dbReference type="Proteomes" id="UP000005413"/>
    </source>
</evidence>
<dbReference type="Proteomes" id="UP000005413">
    <property type="component" value="Unassembled WGS sequence"/>
</dbReference>
<name>G5JIW3_9STAP</name>
<comment type="similarity">
    <text evidence="9">Belongs to the glycosyltransferase 2 family. CrtQ subfamily.</text>
</comment>
<dbReference type="SUPFAM" id="SSF53448">
    <property type="entry name" value="Nucleotide-diphospho-sugar transferases"/>
    <property type="match status" value="1"/>
</dbReference>
<evidence type="ECO:0000313" key="13">
    <source>
        <dbReference type="EMBL" id="EHJ07874.1"/>
    </source>
</evidence>
<dbReference type="InterPro" id="IPR001173">
    <property type="entry name" value="Glyco_trans_2-like"/>
</dbReference>
<evidence type="ECO:0000256" key="1">
    <source>
        <dbReference type="ARBA" id="ARBA00004236"/>
    </source>
</evidence>
<dbReference type="PANTHER" id="PTHR43646">
    <property type="entry name" value="GLYCOSYLTRANSFERASE"/>
    <property type="match status" value="1"/>
</dbReference>
<keyword evidence="5" id="KW-0125">Carotenoid biosynthesis</keyword>
<feature type="transmembrane region" description="Helical" evidence="11">
    <location>
        <begin position="332"/>
        <end position="353"/>
    </location>
</feature>
<dbReference type="RefSeq" id="WP_002463996.1">
    <property type="nucleotide sequence ID" value="NZ_AEUN01000417.1"/>
</dbReference>
<sequence length="371" mass="42283">MKRISRILTFLTTISIACGSIIFNRRHVISKAFVKDFSKSLTVIIPARDEAERIVKLLQSLQKQTYPHEIIVMDDGSTDQTVDIAKHYGATVYSVEEDSSGEWFGKSRACYQGAHHAQTELLTFIDADVDLPHKDSLEQVVQQYRQQQSRGLLSVQPYHRTETYVESLSAIFNLLTVVGMNQFSSLTDKQLSNQAFGPMTVTNKQDYVMTNGHQCAKYQIIEGFALGHAYAKHHLPVTLYEGKPFIQFRMYQQGLSSLLQGWTKHFSSGASQTNPKLMLAIVIWLVGSMTSFTALCIGVVSRKVSFTKMLFVYSIYTYQFIKMHNRVGKFSLLLMICHPLLFIFFVAVFLLSWKKTHVSTAVEWKGRQYKI</sequence>
<dbReference type="Gene3D" id="3.90.550.10">
    <property type="entry name" value="Spore Coat Polysaccharide Biosynthesis Protein SpsA, Chain A"/>
    <property type="match status" value="1"/>
</dbReference>
<dbReference type="CDD" id="cd00761">
    <property type="entry name" value="Glyco_tranf_GTA_type"/>
    <property type="match status" value="1"/>
</dbReference>
<gene>
    <name evidence="13" type="ORF">SS7213T_07036</name>
</gene>
<dbReference type="GO" id="GO:0016117">
    <property type="term" value="P:carotenoid biosynthetic process"/>
    <property type="evidence" value="ECO:0007669"/>
    <property type="project" value="UniProtKB-KW"/>
</dbReference>
<evidence type="ECO:0000256" key="5">
    <source>
        <dbReference type="ARBA" id="ARBA00022746"/>
    </source>
</evidence>
<evidence type="ECO:0000256" key="3">
    <source>
        <dbReference type="ARBA" id="ARBA00022676"/>
    </source>
</evidence>
<keyword evidence="11" id="KW-0812">Transmembrane</keyword>
<feature type="transmembrane region" description="Helical" evidence="11">
    <location>
        <begin position="277"/>
        <end position="300"/>
    </location>
</feature>
<evidence type="ECO:0000256" key="11">
    <source>
        <dbReference type="SAM" id="Phobius"/>
    </source>
</evidence>
<protein>
    <recommendedName>
        <fullName evidence="10">4,4'-diaponeurosporenoate glycosyltransferase</fullName>
    </recommendedName>
</protein>
<keyword evidence="6 11" id="KW-0472">Membrane</keyword>
<dbReference type="InterPro" id="IPR029044">
    <property type="entry name" value="Nucleotide-diphossugar_trans"/>
</dbReference>
<evidence type="ECO:0000256" key="2">
    <source>
        <dbReference type="ARBA" id="ARBA00022475"/>
    </source>
</evidence>
<evidence type="ECO:0000256" key="10">
    <source>
        <dbReference type="ARBA" id="ARBA00040345"/>
    </source>
</evidence>